<dbReference type="OrthoDB" id="5829285at2"/>
<accession>A0A1E7Z5W7</accession>
<proteinExistence type="inferred from homology"/>
<keyword evidence="12" id="KW-0969">Cilium</keyword>
<evidence type="ECO:0000256" key="10">
    <source>
        <dbReference type="RuleBase" id="RU364125"/>
    </source>
</evidence>
<keyword evidence="5 10" id="KW-0145">Chemotaxis</keyword>
<keyword evidence="6 10" id="KW-0812">Transmembrane</keyword>
<protein>
    <recommendedName>
        <fullName evidence="10">Flagellar protein FliL</fullName>
    </recommendedName>
</protein>
<evidence type="ECO:0000256" key="2">
    <source>
        <dbReference type="ARBA" id="ARBA00004162"/>
    </source>
</evidence>
<evidence type="ECO:0000256" key="4">
    <source>
        <dbReference type="ARBA" id="ARBA00022475"/>
    </source>
</evidence>
<keyword evidence="12" id="KW-0282">Flagellum</keyword>
<comment type="similarity">
    <text evidence="3 10">Belongs to the FliL family.</text>
</comment>
<comment type="caution">
    <text evidence="12">The sequence shown here is derived from an EMBL/GenBank/DDBJ whole genome shotgun (WGS) entry which is preliminary data.</text>
</comment>
<keyword evidence="9 10" id="KW-0472">Membrane</keyword>
<dbReference type="InterPro" id="IPR005503">
    <property type="entry name" value="FliL"/>
</dbReference>
<feature type="transmembrane region" description="Helical" evidence="10">
    <location>
        <begin position="19"/>
        <end position="40"/>
    </location>
</feature>
<comment type="subcellular location">
    <subcellularLocation>
        <location evidence="10">Cell inner membrane</location>
    </subcellularLocation>
    <subcellularLocation>
        <location evidence="2">Cell membrane</location>
        <topology evidence="2">Single-pass membrane protein</topology>
    </subcellularLocation>
</comment>
<evidence type="ECO:0000256" key="1">
    <source>
        <dbReference type="ARBA" id="ARBA00002254"/>
    </source>
</evidence>
<evidence type="ECO:0000256" key="8">
    <source>
        <dbReference type="ARBA" id="ARBA00022989"/>
    </source>
</evidence>
<dbReference type="Pfam" id="PF03748">
    <property type="entry name" value="FliL"/>
    <property type="match status" value="1"/>
</dbReference>
<dbReference type="PANTHER" id="PTHR35091">
    <property type="entry name" value="FLAGELLAR PROTEIN FLIL"/>
    <property type="match status" value="1"/>
</dbReference>
<dbReference type="Proteomes" id="UP000175691">
    <property type="component" value="Unassembled WGS sequence"/>
</dbReference>
<organism evidence="12 13">
    <name type="scientific">Alteromonas confluentis</name>
    <dbReference type="NCBI Taxonomy" id="1656094"/>
    <lineage>
        <taxon>Bacteria</taxon>
        <taxon>Pseudomonadati</taxon>
        <taxon>Pseudomonadota</taxon>
        <taxon>Gammaproteobacteria</taxon>
        <taxon>Alteromonadales</taxon>
        <taxon>Alteromonadaceae</taxon>
        <taxon>Alteromonas/Salinimonas group</taxon>
        <taxon>Alteromonas</taxon>
    </lineage>
</organism>
<keyword evidence="7 10" id="KW-0283">Flagellar rotation</keyword>
<evidence type="ECO:0000256" key="6">
    <source>
        <dbReference type="ARBA" id="ARBA00022692"/>
    </source>
</evidence>
<evidence type="ECO:0000313" key="12">
    <source>
        <dbReference type="EMBL" id="OFC68926.1"/>
    </source>
</evidence>
<reference evidence="12 13" key="1">
    <citation type="submission" date="2016-08" db="EMBL/GenBank/DDBJ databases">
        <authorList>
            <person name="Seilhamer J.J."/>
        </authorList>
    </citation>
    <scope>NUCLEOTIDE SEQUENCE [LARGE SCALE GENOMIC DNA]</scope>
    <source>
        <strain evidence="12 13">KCTC 42603</strain>
    </source>
</reference>
<keyword evidence="8 10" id="KW-1133">Transmembrane helix</keyword>
<sequence length="186" mass="19675">MADEELQIEEEGGGKKSKLMLIIIIVVVLLGGGAGAYFFLFAGDEPVAEEGVEGEAAAEGGEEAEAEATDAGAGSAGAEIGTALYVAMPQPLLFHIPGSGRERTVQIKIQLLVRGSDNEETAKVNMPLIQGRLLQVFSSSNADDLVTEAGKIELREKALEEVQSAMKEYTGTEVVEQVLFTGFVMQ</sequence>
<dbReference type="AlphaFoldDB" id="A0A1E7Z5W7"/>
<dbReference type="EMBL" id="MDHN01000041">
    <property type="protein sequence ID" value="OFC68926.1"/>
    <property type="molecule type" value="Genomic_DNA"/>
</dbReference>
<dbReference type="GO" id="GO:0009425">
    <property type="term" value="C:bacterial-type flagellum basal body"/>
    <property type="evidence" value="ECO:0007669"/>
    <property type="project" value="InterPro"/>
</dbReference>
<name>A0A1E7Z5W7_9ALTE</name>
<evidence type="ECO:0000313" key="13">
    <source>
        <dbReference type="Proteomes" id="UP000175691"/>
    </source>
</evidence>
<evidence type="ECO:0000256" key="5">
    <source>
        <dbReference type="ARBA" id="ARBA00022500"/>
    </source>
</evidence>
<dbReference type="GO" id="GO:0006935">
    <property type="term" value="P:chemotaxis"/>
    <property type="evidence" value="ECO:0007669"/>
    <property type="project" value="UniProtKB-KW"/>
</dbReference>
<keyword evidence="13" id="KW-1185">Reference proteome</keyword>
<evidence type="ECO:0000256" key="7">
    <source>
        <dbReference type="ARBA" id="ARBA00022779"/>
    </source>
</evidence>
<dbReference type="STRING" id="1656094.BFC18_19470"/>
<dbReference type="PANTHER" id="PTHR35091:SF2">
    <property type="entry name" value="FLAGELLAR PROTEIN FLIL"/>
    <property type="match status" value="1"/>
</dbReference>
<keyword evidence="10" id="KW-0997">Cell inner membrane</keyword>
<dbReference type="NCBIfam" id="NF004285">
    <property type="entry name" value="PRK05696.1"/>
    <property type="match status" value="1"/>
</dbReference>
<gene>
    <name evidence="12" type="primary">fliL</name>
    <name evidence="12" type="ORF">BFC18_19470</name>
</gene>
<comment type="function">
    <text evidence="1 10">Controls the rotational direction of flagella during chemotaxis.</text>
</comment>
<evidence type="ECO:0000256" key="9">
    <source>
        <dbReference type="ARBA" id="ARBA00023136"/>
    </source>
</evidence>
<keyword evidence="12" id="KW-0966">Cell projection</keyword>
<dbReference type="GO" id="GO:0071978">
    <property type="term" value="P:bacterial-type flagellum-dependent swarming motility"/>
    <property type="evidence" value="ECO:0007669"/>
    <property type="project" value="TreeGrafter"/>
</dbReference>
<keyword evidence="4" id="KW-1003">Cell membrane</keyword>
<feature type="region of interest" description="Disordered" evidence="11">
    <location>
        <begin position="51"/>
        <end position="73"/>
    </location>
</feature>
<dbReference type="RefSeq" id="WP_070127030.1">
    <property type="nucleotide sequence ID" value="NZ_MDHN01000041.1"/>
</dbReference>
<evidence type="ECO:0000256" key="11">
    <source>
        <dbReference type="SAM" id="MobiDB-lite"/>
    </source>
</evidence>
<dbReference type="GO" id="GO:0005886">
    <property type="term" value="C:plasma membrane"/>
    <property type="evidence" value="ECO:0007669"/>
    <property type="project" value="UniProtKB-SubCell"/>
</dbReference>
<evidence type="ECO:0000256" key="3">
    <source>
        <dbReference type="ARBA" id="ARBA00008281"/>
    </source>
</evidence>